<gene>
    <name evidence="2" type="ORF">Taro_011125</name>
</gene>
<name>A0A843U9Q4_COLES</name>
<dbReference type="Proteomes" id="UP000652761">
    <property type="component" value="Unassembled WGS sequence"/>
</dbReference>
<evidence type="ECO:0000313" key="2">
    <source>
        <dbReference type="EMBL" id="MQL78680.1"/>
    </source>
</evidence>
<proteinExistence type="predicted"/>
<protein>
    <submittedName>
        <fullName evidence="2">Uncharacterized protein</fullName>
    </submittedName>
</protein>
<feature type="compositionally biased region" description="Basic residues" evidence="1">
    <location>
        <begin position="98"/>
        <end position="118"/>
    </location>
</feature>
<evidence type="ECO:0000256" key="1">
    <source>
        <dbReference type="SAM" id="MobiDB-lite"/>
    </source>
</evidence>
<organism evidence="2 3">
    <name type="scientific">Colocasia esculenta</name>
    <name type="common">Wild taro</name>
    <name type="synonym">Arum esculentum</name>
    <dbReference type="NCBI Taxonomy" id="4460"/>
    <lineage>
        <taxon>Eukaryota</taxon>
        <taxon>Viridiplantae</taxon>
        <taxon>Streptophyta</taxon>
        <taxon>Embryophyta</taxon>
        <taxon>Tracheophyta</taxon>
        <taxon>Spermatophyta</taxon>
        <taxon>Magnoliopsida</taxon>
        <taxon>Liliopsida</taxon>
        <taxon>Araceae</taxon>
        <taxon>Aroideae</taxon>
        <taxon>Colocasieae</taxon>
        <taxon>Colocasia</taxon>
    </lineage>
</organism>
<dbReference type="AlphaFoldDB" id="A0A843U9Q4"/>
<keyword evidence="3" id="KW-1185">Reference proteome</keyword>
<feature type="region of interest" description="Disordered" evidence="1">
    <location>
        <begin position="79"/>
        <end position="148"/>
    </location>
</feature>
<feature type="compositionally biased region" description="Basic and acidic residues" evidence="1">
    <location>
        <begin position="119"/>
        <end position="128"/>
    </location>
</feature>
<sequence length="148" mass="16646">MNGFRTGTVTPLHETTLDVTEQHVRAPAWVTCSESVPKGFRAGSLTRRTDRVAFPGVDNLVLVPDPEALTKTTEAAVSWSARRCDRHPASSGSGFPLARHRRKDCRKQQRRERMKQKTGRGEGKEARRSQRWRVSGSRSSRPRLVPSL</sequence>
<accession>A0A843U9Q4</accession>
<evidence type="ECO:0000313" key="3">
    <source>
        <dbReference type="Proteomes" id="UP000652761"/>
    </source>
</evidence>
<feature type="compositionally biased region" description="Low complexity" evidence="1">
    <location>
        <begin position="132"/>
        <end position="148"/>
    </location>
</feature>
<dbReference type="EMBL" id="NMUH01000413">
    <property type="protein sequence ID" value="MQL78680.1"/>
    <property type="molecule type" value="Genomic_DNA"/>
</dbReference>
<comment type="caution">
    <text evidence="2">The sequence shown here is derived from an EMBL/GenBank/DDBJ whole genome shotgun (WGS) entry which is preliminary data.</text>
</comment>
<reference evidence="2" key="1">
    <citation type="submission" date="2017-07" db="EMBL/GenBank/DDBJ databases">
        <title>Taro Niue Genome Assembly and Annotation.</title>
        <authorList>
            <person name="Atibalentja N."/>
            <person name="Keating K."/>
            <person name="Fields C.J."/>
        </authorList>
    </citation>
    <scope>NUCLEOTIDE SEQUENCE</scope>
    <source>
        <strain evidence="2">Niue_2</strain>
        <tissue evidence="2">Leaf</tissue>
    </source>
</reference>